<sequence length="202" mass="20206">MPPTTPSRALSGPRRRSLFAGALAAGPGALLLSACSGDGAAGEGGKPDAADRRLRERAARESRDLLLRYDATAATHPELAELLAPLRAETALHATAFDAGDRSASPSASPRSGGPGPEGPGVPPAAPSPARSPDASPDPDAPRAPEVPGKPAEALKALAGAERRTADARTAALSRAEPELARLLASVAASGAAHAYLLNEAA</sequence>
<gene>
    <name evidence="2" type="ORF">SFRA_006880</name>
</gene>
<dbReference type="RefSeq" id="WP_043473102.1">
    <property type="nucleotide sequence ID" value="NZ_CP134822.1"/>
</dbReference>
<feature type="region of interest" description="Disordered" evidence="1">
    <location>
        <begin position="34"/>
        <end position="57"/>
    </location>
</feature>
<proteinExistence type="predicted"/>
<comment type="caution">
    <text evidence="2">The sequence shown here is derived from an EMBL/GenBank/DDBJ whole genome shotgun (WGS) entry which is preliminary data.</text>
</comment>
<feature type="region of interest" description="Disordered" evidence="1">
    <location>
        <begin position="94"/>
        <end position="170"/>
    </location>
</feature>
<keyword evidence="3" id="KW-1185">Reference proteome</keyword>
<dbReference type="AlphaFoldDB" id="A0A3R7EXQ9"/>
<evidence type="ECO:0000256" key="1">
    <source>
        <dbReference type="SAM" id="MobiDB-lite"/>
    </source>
</evidence>
<name>A0A3R7EXQ9_9ACTN</name>
<dbReference type="Proteomes" id="UP000028058">
    <property type="component" value="Unassembled WGS sequence"/>
</dbReference>
<evidence type="ECO:0000313" key="3">
    <source>
        <dbReference type="Proteomes" id="UP000028058"/>
    </source>
</evidence>
<feature type="compositionally biased region" description="Pro residues" evidence="1">
    <location>
        <begin position="117"/>
        <end position="127"/>
    </location>
</feature>
<evidence type="ECO:0000313" key="2">
    <source>
        <dbReference type="EMBL" id="RKM98215.1"/>
    </source>
</evidence>
<organism evidence="2 3">
    <name type="scientific">Streptomyces xinghaiensis</name>
    <dbReference type="NCBI Taxonomy" id="1038928"/>
    <lineage>
        <taxon>Bacteria</taxon>
        <taxon>Bacillati</taxon>
        <taxon>Actinomycetota</taxon>
        <taxon>Actinomycetes</taxon>
        <taxon>Kitasatosporales</taxon>
        <taxon>Streptomycetaceae</taxon>
        <taxon>Streptomyces</taxon>
    </lineage>
</organism>
<reference evidence="2 3" key="1">
    <citation type="journal article" date="2014" name="Genome Announc.">
        <title>Draft Genome Sequence of Streptomyces fradiae ATCC 19609, a Strain Highly Sensitive to Antibiotics.</title>
        <authorList>
            <person name="Bekker O.B."/>
            <person name="Klimina K.M."/>
            <person name="Vatlin A.A."/>
            <person name="Zakharevich N.V."/>
            <person name="Kasianov A.S."/>
            <person name="Danilenko V.N."/>
        </authorList>
    </citation>
    <scope>NUCLEOTIDE SEQUENCE [LARGE SCALE GENOMIC DNA]</scope>
    <source>
        <strain evidence="2 3">ATCC 19609</strain>
    </source>
</reference>
<protein>
    <recommendedName>
        <fullName evidence="4">Lipoprotein</fullName>
    </recommendedName>
</protein>
<feature type="compositionally biased region" description="Basic and acidic residues" evidence="1">
    <location>
        <begin position="45"/>
        <end position="57"/>
    </location>
</feature>
<evidence type="ECO:0008006" key="4">
    <source>
        <dbReference type="Google" id="ProtNLM"/>
    </source>
</evidence>
<accession>A0A3R7EXQ9</accession>
<feature type="compositionally biased region" description="Low complexity" evidence="1">
    <location>
        <begin position="102"/>
        <end position="112"/>
    </location>
</feature>
<dbReference type="EMBL" id="JNAD02000002">
    <property type="protein sequence ID" value="RKM98215.1"/>
    <property type="molecule type" value="Genomic_DNA"/>
</dbReference>